<dbReference type="EMBL" id="JAENGY010000262">
    <property type="protein sequence ID" value="KAG6967727.1"/>
    <property type="molecule type" value="Genomic_DNA"/>
</dbReference>
<dbReference type="AlphaFoldDB" id="A0A8J5IZW6"/>
<organism evidence="1 2">
    <name type="scientific">Phytophthora aleatoria</name>
    <dbReference type="NCBI Taxonomy" id="2496075"/>
    <lineage>
        <taxon>Eukaryota</taxon>
        <taxon>Sar</taxon>
        <taxon>Stramenopiles</taxon>
        <taxon>Oomycota</taxon>
        <taxon>Peronosporomycetes</taxon>
        <taxon>Peronosporales</taxon>
        <taxon>Peronosporaceae</taxon>
        <taxon>Phytophthora</taxon>
    </lineage>
</organism>
<name>A0A8J5IZW6_9STRA</name>
<evidence type="ECO:0000313" key="2">
    <source>
        <dbReference type="Proteomes" id="UP000709295"/>
    </source>
</evidence>
<accession>A0A8J5IZW6</accession>
<proteinExistence type="predicted"/>
<protein>
    <submittedName>
        <fullName evidence="1">Uncharacterized protein</fullName>
    </submittedName>
</protein>
<dbReference type="Proteomes" id="UP000709295">
    <property type="component" value="Unassembled WGS sequence"/>
</dbReference>
<sequence>MGRCCQSRRHPSVQYKENKEPLVVEDESWKRWSSYNLIHNPSATRLQDYEKYTPPTFVGTTQQPAEAVWEV</sequence>
<comment type="caution">
    <text evidence="1">The sequence shown here is derived from an EMBL/GenBank/DDBJ whole genome shotgun (WGS) entry which is preliminary data.</text>
</comment>
<evidence type="ECO:0000313" key="1">
    <source>
        <dbReference type="EMBL" id="KAG6967727.1"/>
    </source>
</evidence>
<gene>
    <name evidence="1" type="ORF">JG688_00006171</name>
</gene>
<reference evidence="1" key="1">
    <citation type="submission" date="2021-01" db="EMBL/GenBank/DDBJ databases">
        <title>Phytophthora aleatoria, a newly-described species from Pinus radiata is distinct from Phytophthora cactorum isolates based on comparative genomics.</title>
        <authorList>
            <person name="Mcdougal R."/>
            <person name="Panda P."/>
            <person name="Williams N."/>
            <person name="Studholme D.J."/>
        </authorList>
    </citation>
    <scope>NUCLEOTIDE SEQUENCE</scope>
    <source>
        <strain evidence="1">NZFS 4037</strain>
    </source>
</reference>
<keyword evidence="2" id="KW-1185">Reference proteome</keyword>